<sequence>MTSGLRVNPVSHVGDQVTVRGAGVFGLACAFEMARRGARVRVIDIHGVGAGASGGTVGALAPHVPENWNPKKQFQLESLLMADAFWSDAARIGGGDAGYARIGRLQPLADEAQIVRARERGENAKTLWQGKAVWEVVPMREFGPLGFESPSGYVVHDTLSARACPRATGDALARAIIALGGEVLIGEAEETGPVLHATGAAGLQDLGLQLGKNVGAGIKGQAAVFAFDAGDMPQLYAESLHIIPHSNGTVAIGSTSERAYDNAHRTDDQLEALIARTRQICPELAGAEVVDRWAGLRPRAKSRAPMLGAWPDRAGHFIANGGFKIGFGMAPKVAQVMADLILENRTQIPQGFHVEDNL</sequence>
<evidence type="ECO:0000313" key="4">
    <source>
        <dbReference type="Proteomes" id="UP001438953"/>
    </source>
</evidence>
<dbReference type="EMBL" id="JAYWLC010000005">
    <property type="protein sequence ID" value="MER5171891.1"/>
    <property type="molecule type" value="Genomic_DNA"/>
</dbReference>
<dbReference type="Proteomes" id="UP001438953">
    <property type="component" value="Unassembled WGS sequence"/>
</dbReference>
<dbReference type="Gene3D" id="3.30.9.10">
    <property type="entry name" value="D-Amino Acid Oxidase, subunit A, domain 2"/>
    <property type="match status" value="2"/>
</dbReference>
<dbReference type="Pfam" id="PF01266">
    <property type="entry name" value="DAO"/>
    <property type="match status" value="1"/>
</dbReference>
<evidence type="ECO:0000256" key="1">
    <source>
        <dbReference type="ARBA" id="ARBA00023002"/>
    </source>
</evidence>
<evidence type="ECO:0000259" key="2">
    <source>
        <dbReference type="Pfam" id="PF01266"/>
    </source>
</evidence>
<organism evidence="3 4">
    <name type="scientific">Thioclava kandeliae</name>
    <dbReference type="NCBI Taxonomy" id="3070818"/>
    <lineage>
        <taxon>Bacteria</taxon>
        <taxon>Pseudomonadati</taxon>
        <taxon>Pseudomonadota</taxon>
        <taxon>Alphaproteobacteria</taxon>
        <taxon>Rhodobacterales</taxon>
        <taxon>Paracoccaceae</taxon>
        <taxon>Thioclava</taxon>
    </lineage>
</organism>
<dbReference type="InterPro" id="IPR006076">
    <property type="entry name" value="FAD-dep_OxRdtase"/>
</dbReference>
<reference evidence="3 4" key="1">
    <citation type="submission" date="2024-06" db="EMBL/GenBank/DDBJ databases">
        <title>Thioclava kandeliae sp. nov. from a rhizosphere soil sample of Kandelia candel in a mangrove.</title>
        <authorList>
            <person name="Mu T."/>
        </authorList>
    </citation>
    <scope>NUCLEOTIDE SEQUENCE [LARGE SCALE GENOMIC DNA]</scope>
    <source>
        <strain evidence="3 4">CPCC 100088</strain>
    </source>
</reference>
<dbReference type="PANTHER" id="PTHR13847">
    <property type="entry name" value="SARCOSINE DEHYDROGENASE-RELATED"/>
    <property type="match status" value="1"/>
</dbReference>
<protein>
    <submittedName>
        <fullName evidence="3">FAD-binding oxidoreductase</fullName>
        <ecNumber evidence="3">1.-.-.-</ecNumber>
    </submittedName>
</protein>
<proteinExistence type="predicted"/>
<dbReference type="PANTHER" id="PTHR13847:SF289">
    <property type="entry name" value="GLYCINE OXIDASE"/>
    <property type="match status" value="1"/>
</dbReference>
<keyword evidence="1 3" id="KW-0560">Oxidoreductase</keyword>
<gene>
    <name evidence="3" type="ORF">VSX56_08875</name>
</gene>
<comment type="caution">
    <text evidence="3">The sequence shown here is derived from an EMBL/GenBank/DDBJ whole genome shotgun (WGS) entry which is preliminary data.</text>
</comment>
<dbReference type="Gene3D" id="3.50.50.60">
    <property type="entry name" value="FAD/NAD(P)-binding domain"/>
    <property type="match status" value="2"/>
</dbReference>
<name>A0ABV1SGW7_9RHOB</name>
<evidence type="ECO:0000313" key="3">
    <source>
        <dbReference type="EMBL" id="MER5171891.1"/>
    </source>
</evidence>
<dbReference type="InterPro" id="IPR036188">
    <property type="entry name" value="FAD/NAD-bd_sf"/>
</dbReference>
<feature type="domain" description="FAD dependent oxidoreductase" evidence="2">
    <location>
        <begin position="17"/>
        <end position="340"/>
    </location>
</feature>
<keyword evidence="4" id="KW-1185">Reference proteome</keyword>
<dbReference type="GO" id="GO:0016491">
    <property type="term" value="F:oxidoreductase activity"/>
    <property type="evidence" value="ECO:0007669"/>
    <property type="project" value="UniProtKB-KW"/>
</dbReference>
<accession>A0ABV1SGW7</accession>
<dbReference type="SUPFAM" id="SSF51971">
    <property type="entry name" value="Nucleotide-binding domain"/>
    <property type="match status" value="1"/>
</dbReference>
<dbReference type="EC" id="1.-.-.-" evidence="3"/>
<dbReference type="RefSeq" id="WP_350936492.1">
    <property type="nucleotide sequence ID" value="NZ_JAYWLC010000005.1"/>
</dbReference>